<name>A0A7S9RCP8_9BACT</name>
<dbReference type="EMBL" id="CP060707">
    <property type="protein sequence ID" value="QPH89371.1"/>
    <property type="molecule type" value="Genomic_DNA"/>
</dbReference>
<keyword evidence="3" id="KW-1003">Cell membrane</keyword>
<feature type="compositionally biased region" description="Acidic residues" evidence="7">
    <location>
        <begin position="676"/>
        <end position="693"/>
    </location>
</feature>
<evidence type="ECO:0000256" key="7">
    <source>
        <dbReference type="SAM" id="MobiDB-lite"/>
    </source>
</evidence>
<accession>A0A7S9RCP8</accession>
<dbReference type="CDD" id="cd01127">
    <property type="entry name" value="TrwB_TraG_TraD_VirD4"/>
    <property type="match status" value="1"/>
</dbReference>
<feature type="transmembrane region" description="Helical" evidence="8">
    <location>
        <begin position="7"/>
        <end position="28"/>
    </location>
</feature>
<gene>
    <name evidence="9" type="ORF">CVT00_06815</name>
</gene>
<comment type="similarity">
    <text evidence="2">Belongs to the VirD4/TraG family.</text>
</comment>
<evidence type="ECO:0000256" key="3">
    <source>
        <dbReference type="ARBA" id="ARBA00022475"/>
    </source>
</evidence>
<dbReference type="PANTHER" id="PTHR37937:SF1">
    <property type="entry name" value="CONJUGATIVE TRANSFER: DNA TRANSPORT"/>
    <property type="match status" value="1"/>
</dbReference>
<sequence>MKKMQIGFLIAIALIIGYFLASVLFFGLNHSFKKLPEIWYLGLTFDMLINGWSKAYLAYFIANLISFTLAFLLPFLPKKQSLHGDARFANANDVKKMDLYGDGIIIGKFQNRLLRFGGQQFVSLGAPTRSGKGVGIVIPNLLDWKESAVVQDIKQECFDFTSGYREKILGQKVYLFDPFNKRTHRYNPLAYIDMASDNADGQLTDFANILYPMTGDSTTQFFNQLAQNLFIGICYIVHDLLNSKGGISLLKALNMEIDFTLYGILQMSEGFKGEVDIDGNRKIMFKAFDDTYNVLSELGLIGKKAQMRCQSYFKIDSDNTKSGVMSSFNAPLMMFRNDNMRLATSANDFDFRDLRKEKMTIYVGITPDQLANAKLILNIFWQQLILVNTKELPQANPDLKYKVLLVMDEFTAPGFLGIYLKSISFIAGYWLRSLMIYQSNSQLEANQPDGYGREGAKTLLTNHACQIFYTPREQEDAKKISEILGTKTIKNRSRNLGQGGGGSESDTSRALMLAQELREMPFENELITIDNGKPIMAKKAFYYSDRYFMNKFKEVSPSLRAIDGDKYKIKVKENGKIPNRNQLEKAIQNGETNIEVPIQNIANIKAYFKELYNDESSRYKNLPEIVHEIDETQEEYEKKLRLQRDKDEAIKEETQKLYEQQIVEQSSNANKSVENIDTDPAAEETINDSDSIEELMAQNASCPNFDELDDERQDYSE</sequence>
<feature type="region of interest" description="Disordered" evidence="7">
    <location>
        <begin position="661"/>
        <end position="717"/>
    </location>
</feature>
<dbReference type="Proteomes" id="UP000594508">
    <property type="component" value="Chromosome"/>
</dbReference>
<dbReference type="GO" id="GO:0005886">
    <property type="term" value="C:plasma membrane"/>
    <property type="evidence" value="ECO:0007669"/>
    <property type="project" value="UniProtKB-SubCell"/>
</dbReference>
<organism evidence="9 10">
    <name type="scientific">Campylobacter concisus</name>
    <dbReference type="NCBI Taxonomy" id="199"/>
    <lineage>
        <taxon>Bacteria</taxon>
        <taxon>Pseudomonadati</taxon>
        <taxon>Campylobacterota</taxon>
        <taxon>Epsilonproteobacteria</taxon>
        <taxon>Campylobacterales</taxon>
        <taxon>Campylobacteraceae</taxon>
        <taxon>Campylobacter</taxon>
    </lineage>
</organism>
<protein>
    <submittedName>
        <fullName evidence="9">Type IV secretory system conjugative DNA transfer family protein</fullName>
    </submittedName>
</protein>
<dbReference type="SUPFAM" id="SSF52540">
    <property type="entry name" value="P-loop containing nucleoside triphosphate hydrolases"/>
    <property type="match status" value="1"/>
</dbReference>
<comment type="subcellular location">
    <subcellularLocation>
        <location evidence="1">Cell membrane</location>
        <topology evidence="1">Multi-pass membrane protein</topology>
    </subcellularLocation>
</comment>
<evidence type="ECO:0000256" key="1">
    <source>
        <dbReference type="ARBA" id="ARBA00004651"/>
    </source>
</evidence>
<feature type="transmembrane region" description="Helical" evidence="8">
    <location>
        <begin position="56"/>
        <end position="76"/>
    </location>
</feature>
<keyword evidence="4 8" id="KW-0812">Transmembrane</keyword>
<keyword evidence="5 8" id="KW-1133">Transmembrane helix</keyword>
<dbReference type="InterPro" id="IPR051539">
    <property type="entry name" value="T4SS-coupling_protein"/>
</dbReference>
<dbReference type="InterPro" id="IPR003688">
    <property type="entry name" value="TraG/VirD4"/>
</dbReference>
<dbReference type="AlphaFoldDB" id="A0A7S9RCP8"/>
<dbReference type="PANTHER" id="PTHR37937">
    <property type="entry name" value="CONJUGATIVE TRANSFER: DNA TRANSPORT"/>
    <property type="match status" value="1"/>
</dbReference>
<evidence type="ECO:0000313" key="10">
    <source>
        <dbReference type="Proteomes" id="UP000594508"/>
    </source>
</evidence>
<evidence type="ECO:0000256" key="6">
    <source>
        <dbReference type="ARBA" id="ARBA00023136"/>
    </source>
</evidence>
<keyword evidence="6 8" id="KW-0472">Membrane</keyword>
<proteinExistence type="inferred from homology"/>
<evidence type="ECO:0000313" key="9">
    <source>
        <dbReference type="EMBL" id="QPH89371.1"/>
    </source>
</evidence>
<dbReference type="Gene3D" id="3.40.50.300">
    <property type="entry name" value="P-loop containing nucleotide triphosphate hydrolases"/>
    <property type="match status" value="1"/>
</dbReference>
<feature type="compositionally biased region" description="Polar residues" evidence="7">
    <location>
        <begin position="662"/>
        <end position="675"/>
    </location>
</feature>
<dbReference type="Pfam" id="PF02534">
    <property type="entry name" value="T4SS-DNA_transf"/>
    <property type="match status" value="1"/>
</dbReference>
<feature type="compositionally biased region" description="Acidic residues" evidence="7">
    <location>
        <begin position="706"/>
        <end position="717"/>
    </location>
</feature>
<evidence type="ECO:0000256" key="4">
    <source>
        <dbReference type="ARBA" id="ARBA00022692"/>
    </source>
</evidence>
<dbReference type="InterPro" id="IPR027417">
    <property type="entry name" value="P-loop_NTPase"/>
</dbReference>
<evidence type="ECO:0000256" key="5">
    <source>
        <dbReference type="ARBA" id="ARBA00022989"/>
    </source>
</evidence>
<evidence type="ECO:0000256" key="2">
    <source>
        <dbReference type="ARBA" id="ARBA00008806"/>
    </source>
</evidence>
<evidence type="ECO:0000256" key="8">
    <source>
        <dbReference type="SAM" id="Phobius"/>
    </source>
</evidence>
<reference evidence="9 10" key="1">
    <citation type="journal article" date="2018" name="Emerg. Microbes Infect.">
        <title>Genomic analysis of oral Campylobacter concisus strains identified a potential bacterial molecular marker associated with active Crohn's disease.</title>
        <authorList>
            <person name="Liu F."/>
            <person name="Ma R."/>
            <person name="Tay C.Y.A."/>
            <person name="Octavia S."/>
            <person name="Lan R."/>
            <person name="Chung H.K.L."/>
            <person name="Riordan S.M."/>
            <person name="Grimm M.C."/>
            <person name="Leong R.W."/>
            <person name="Tanaka M.M."/>
            <person name="Connor S."/>
            <person name="Zhang L."/>
        </authorList>
    </citation>
    <scope>NUCLEOTIDE SEQUENCE [LARGE SCALE GENOMIC DNA]</scope>
    <source>
        <strain evidence="9 10">P1CDO2</strain>
    </source>
</reference>